<evidence type="ECO:0000259" key="8">
    <source>
        <dbReference type="Pfam" id="PF02776"/>
    </source>
</evidence>
<protein>
    <recommendedName>
        <fullName evidence="6">2-succinyl-5-enolpyruvyl-6-hydroxy-3-cyclohexene-1-carboxylate synthase</fullName>
        <shortName evidence="6">SEPHCHC synthase</shortName>
        <ecNumber evidence="6">2.2.1.9</ecNumber>
    </recommendedName>
    <alternativeName>
        <fullName evidence="6">Menaquinone biosynthesis protein MenD</fullName>
    </alternativeName>
</protein>
<dbReference type="EMBL" id="CP016768">
    <property type="protein sequence ID" value="ASY08870.1"/>
    <property type="molecule type" value="Genomic_DNA"/>
</dbReference>
<dbReference type="UniPathway" id="UPA00079"/>
<proteinExistence type="inferred from homology"/>
<keyword evidence="6" id="KW-0474">Menaquinone biosynthesis</keyword>
<evidence type="ECO:0000313" key="9">
    <source>
        <dbReference type="EMBL" id="ASY08870.1"/>
    </source>
</evidence>
<evidence type="ECO:0000259" key="7">
    <source>
        <dbReference type="Pfam" id="PF02775"/>
    </source>
</evidence>
<dbReference type="InterPro" id="IPR004433">
    <property type="entry name" value="MenaQ_synth_MenD"/>
</dbReference>
<dbReference type="CDD" id="cd02009">
    <property type="entry name" value="TPP_SHCHC_synthase"/>
    <property type="match status" value="1"/>
</dbReference>
<dbReference type="NCBIfam" id="TIGR00173">
    <property type="entry name" value="menD"/>
    <property type="match status" value="1"/>
</dbReference>
<comment type="function">
    <text evidence="6">Catalyzes the thiamine diphosphate-dependent decarboxylation of 2-oxoglutarate and the subsequent addition of the resulting succinic semialdehyde-thiamine pyrophosphate anion to isochorismate to yield 2-succinyl-5-enolpyruvyl-6-hydroxy-3-cyclohexene-1-carboxylate (SEPHCHC).</text>
</comment>
<comment type="cofactor">
    <cofactor evidence="6">
        <name>thiamine diphosphate</name>
        <dbReference type="ChEBI" id="CHEBI:58937"/>
    </cofactor>
    <text evidence="6">Binds 1 thiamine pyrophosphate per subunit.</text>
</comment>
<dbReference type="PIRSF" id="PIRSF004983">
    <property type="entry name" value="MenD"/>
    <property type="match status" value="1"/>
</dbReference>
<keyword evidence="4 6" id="KW-0786">Thiamine pyrophosphate</keyword>
<comment type="pathway">
    <text evidence="6">Quinol/quinone metabolism; 1,4-dihydroxy-2-naphthoate biosynthesis; 1,4-dihydroxy-2-naphthoate from chorismate: step 2/7.</text>
</comment>
<dbReference type="OrthoDB" id="9791859at2"/>
<dbReference type="Gene3D" id="3.40.50.970">
    <property type="match status" value="2"/>
</dbReference>
<gene>
    <name evidence="6 9" type="primary">menD</name>
    <name evidence="9" type="ORF">B1s21122_00590</name>
</gene>
<dbReference type="Proteomes" id="UP000217153">
    <property type="component" value="Chromosome"/>
</dbReference>
<dbReference type="PANTHER" id="PTHR42916">
    <property type="entry name" value="2-SUCCINYL-5-ENOLPYRUVYL-6-HYDROXY-3-CYCLOHEXENE-1-CARBOXYLATE SYNTHASE"/>
    <property type="match status" value="1"/>
</dbReference>
<dbReference type="GO" id="GO:0000287">
    <property type="term" value="F:magnesium ion binding"/>
    <property type="evidence" value="ECO:0007669"/>
    <property type="project" value="UniProtKB-UniRule"/>
</dbReference>
<dbReference type="KEGG" id="abam:B1s21122_00590"/>
<keyword evidence="1 6" id="KW-0808">Transferase</keyword>
<dbReference type="Gene3D" id="3.40.50.1220">
    <property type="entry name" value="TPP-binding domain"/>
    <property type="match status" value="1"/>
</dbReference>
<comment type="similarity">
    <text evidence="6">Belongs to the TPP enzyme family. MenD subfamily.</text>
</comment>
<keyword evidence="2 6" id="KW-0479">Metal-binding</keyword>
<evidence type="ECO:0000256" key="2">
    <source>
        <dbReference type="ARBA" id="ARBA00022723"/>
    </source>
</evidence>
<dbReference type="InterPro" id="IPR029061">
    <property type="entry name" value="THDP-binding"/>
</dbReference>
<keyword evidence="5 6" id="KW-0464">Manganese</keyword>
<organism evidence="9 10">
    <name type="scientific">Candidatus Nanopelagicus limnae</name>
    <dbReference type="NCBI Taxonomy" id="1884634"/>
    <lineage>
        <taxon>Bacteria</taxon>
        <taxon>Bacillati</taxon>
        <taxon>Actinomycetota</taxon>
        <taxon>Actinomycetes</taxon>
        <taxon>Candidatus Nanopelagicales</taxon>
        <taxon>Candidatus Nanopelagicaceae</taxon>
        <taxon>Candidatus Nanopelagicus</taxon>
    </lineage>
</organism>
<name>A0A249JWH1_9ACTN</name>
<evidence type="ECO:0000256" key="6">
    <source>
        <dbReference type="HAMAP-Rule" id="MF_01659"/>
    </source>
</evidence>
<dbReference type="InterPro" id="IPR012001">
    <property type="entry name" value="Thiamin_PyroP_enz_TPP-bd_dom"/>
</dbReference>
<keyword evidence="3 6" id="KW-0460">Magnesium</keyword>
<sequence length="520" mass="55846">MSNSTKLAHSLLRQLIEVGVSDFVVSPGSRNAPFLIALGEAASKQIIDLHVKIDERGAAFFALGVSKASNNYVAVICTSGTAAANFHPAALEALHSDNKLLIITADRPSRLRKTGANQTTNQLNIFPGIKTHDIASEIDLKALLKSGPIHLNVQFDEPLISQEKSDWLSGLKVVPNTYLNIVSGSIEVGEGVLVIGHDRGGYTVNEINDFAAKLNWPIISEDPLSFPKAIAHTSLLLSDQKILESLVPENVVVIGRTTLSRSTNNFIKSAKNLIVIDPRISEIDSKREGNLLLPTLPAQVKSSKSDVAIWEKVSDIAAGEIASIQWSEQLAIISICESIPDQSALFVGSSRPVRDVEAFCHPRSGIEVFANRGLAGIDGNISTIFGIAREFQNTFAILGDLTFLHDISALTNSASENIRIYVIDNNGGAIFSTLPQAGVDNFDQLFGTPHNLDLAKVCAGFNVSVSSVSDMAELQSGLHKEVKGLEVVIVKVPTRQSNAEKLKEVTQIVSSAVRIGINLA</sequence>
<dbReference type="AlphaFoldDB" id="A0A249JWH1"/>
<evidence type="ECO:0000256" key="4">
    <source>
        <dbReference type="ARBA" id="ARBA00023052"/>
    </source>
</evidence>
<dbReference type="Pfam" id="PF02775">
    <property type="entry name" value="TPP_enzyme_C"/>
    <property type="match status" value="1"/>
</dbReference>
<comment type="pathway">
    <text evidence="6">Quinol/quinone metabolism; menaquinone biosynthesis.</text>
</comment>
<dbReference type="GO" id="GO:0030145">
    <property type="term" value="F:manganese ion binding"/>
    <property type="evidence" value="ECO:0007669"/>
    <property type="project" value="UniProtKB-UniRule"/>
</dbReference>
<evidence type="ECO:0000256" key="5">
    <source>
        <dbReference type="ARBA" id="ARBA00023211"/>
    </source>
</evidence>
<dbReference type="GO" id="GO:0030976">
    <property type="term" value="F:thiamine pyrophosphate binding"/>
    <property type="evidence" value="ECO:0007669"/>
    <property type="project" value="UniProtKB-UniRule"/>
</dbReference>
<dbReference type="CDD" id="cd07037">
    <property type="entry name" value="TPP_PYR_MenD"/>
    <property type="match status" value="1"/>
</dbReference>
<dbReference type="PANTHER" id="PTHR42916:SF1">
    <property type="entry name" value="PROTEIN PHYLLO, CHLOROPLASTIC"/>
    <property type="match status" value="1"/>
</dbReference>
<dbReference type="UniPathway" id="UPA01057">
    <property type="reaction ID" value="UER00164"/>
</dbReference>
<dbReference type="EC" id="2.2.1.9" evidence="6"/>
<dbReference type="HAMAP" id="MF_01659">
    <property type="entry name" value="MenD"/>
    <property type="match status" value="1"/>
</dbReference>
<comment type="subunit">
    <text evidence="6">Homodimer.</text>
</comment>
<comment type="cofactor">
    <cofactor evidence="6">
        <name>Mg(2+)</name>
        <dbReference type="ChEBI" id="CHEBI:18420"/>
    </cofactor>
    <cofactor evidence="6">
        <name>Mn(2+)</name>
        <dbReference type="ChEBI" id="CHEBI:29035"/>
    </cofactor>
</comment>
<dbReference type="InterPro" id="IPR011766">
    <property type="entry name" value="TPP_enzyme_TPP-bd"/>
</dbReference>
<evidence type="ECO:0000256" key="3">
    <source>
        <dbReference type="ARBA" id="ARBA00022842"/>
    </source>
</evidence>
<accession>A0A249JWH1</accession>
<feature type="domain" description="Thiamine pyrophosphate enzyme N-terminal TPP-binding" evidence="8">
    <location>
        <begin position="6"/>
        <end position="123"/>
    </location>
</feature>
<keyword evidence="10" id="KW-1185">Reference proteome</keyword>
<feature type="domain" description="Thiamine pyrophosphate enzyme TPP-binding" evidence="7">
    <location>
        <begin position="380"/>
        <end position="491"/>
    </location>
</feature>
<dbReference type="Pfam" id="PF02776">
    <property type="entry name" value="TPP_enzyme_N"/>
    <property type="match status" value="1"/>
</dbReference>
<reference evidence="10" key="1">
    <citation type="submission" date="2016-10" db="EMBL/GenBank/DDBJ databases">
        <title>High microdiversification within the ubiquitous acI lineage of Actinobacteria.</title>
        <authorList>
            <person name="Neuenschwander S.M."/>
            <person name="Salcher M."/>
            <person name="Ghai R."/>
            <person name="Pernthaler J."/>
        </authorList>
    </citation>
    <scope>NUCLEOTIDE SEQUENCE [LARGE SCALE GENOMIC DNA]</scope>
</reference>
<dbReference type="SUPFAM" id="SSF52518">
    <property type="entry name" value="Thiamin diphosphate-binding fold (THDP-binding)"/>
    <property type="match status" value="2"/>
</dbReference>
<dbReference type="RefSeq" id="WP_095680194.1">
    <property type="nucleotide sequence ID" value="NZ_CP016768.2"/>
</dbReference>
<dbReference type="GO" id="GO:0009234">
    <property type="term" value="P:menaquinone biosynthetic process"/>
    <property type="evidence" value="ECO:0007669"/>
    <property type="project" value="UniProtKB-UniRule"/>
</dbReference>
<evidence type="ECO:0000313" key="10">
    <source>
        <dbReference type="Proteomes" id="UP000217153"/>
    </source>
</evidence>
<comment type="catalytic activity">
    <reaction evidence="6">
        <text>isochorismate + 2-oxoglutarate + H(+) = 5-enolpyruvoyl-6-hydroxy-2-succinyl-cyclohex-3-ene-1-carboxylate + CO2</text>
        <dbReference type="Rhea" id="RHEA:25593"/>
        <dbReference type="ChEBI" id="CHEBI:15378"/>
        <dbReference type="ChEBI" id="CHEBI:16526"/>
        <dbReference type="ChEBI" id="CHEBI:16810"/>
        <dbReference type="ChEBI" id="CHEBI:29780"/>
        <dbReference type="ChEBI" id="CHEBI:58818"/>
        <dbReference type="EC" id="2.2.1.9"/>
    </reaction>
</comment>
<evidence type="ECO:0000256" key="1">
    <source>
        <dbReference type="ARBA" id="ARBA00022679"/>
    </source>
</evidence>
<dbReference type="GO" id="GO:0070204">
    <property type="term" value="F:2-succinyl-5-enolpyruvyl-6-hydroxy-3-cyclohexene-1-carboxylic-acid synthase activity"/>
    <property type="evidence" value="ECO:0007669"/>
    <property type="project" value="UniProtKB-UniRule"/>
</dbReference>